<dbReference type="SMART" id="SM00257">
    <property type="entry name" value="LysM"/>
    <property type="match status" value="1"/>
</dbReference>
<feature type="region of interest" description="Disordered" evidence="1">
    <location>
        <begin position="630"/>
        <end position="649"/>
    </location>
</feature>
<feature type="compositionally biased region" description="Acidic residues" evidence="1">
    <location>
        <begin position="607"/>
        <end position="618"/>
    </location>
</feature>
<protein>
    <submittedName>
        <fullName evidence="5">TspA protein</fullName>
    </submittedName>
</protein>
<feature type="compositionally biased region" description="Basic and acidic residues" evidence="1">
    <location>
        <begin position="304"/>
        <end position="322"/>
    </location>
</feature>
<feature type="compositionally biased region" description="Polar residues" evidence="1">
    <location>
        <begin position="636"/>
        <end position="646"/>
    </location>
</feature>
<accession>A0A0C1H8U8</accession>
<feature type="region of interest" description="Disordered" evidence="1">
    <location>
        <begin position="116"/>
        <end position="138"/>
    </location>
</feature>
<proteinExistence type="predicted"/>
<dbReference type="RefSeq" id="WP_039406029.1">
    <property type="nucleotide sequence ID" value="NZ_CP094242.1"/>
</dbReference>
<dbReference type="InterPro" id="IPR038440">
    <property type="entry name" value="FimV_C_sf"/>
</dbReference>
<feature type="compositionally biased region" description="Basic and acidic residues" evidence="1">
    <location>
        <begin position="595"/>
        <end position="604"/>
    </location>
</feature>
<evidence type="ECO:0000313" key="7">
    <source>
        <dbReference type="Proteomes" id="UP000829504"/>
    </source>
</evidence>
<dbReference type="Proteomes" id="UP000031390">
    <property type="component" value="Unassembled WGS sequence"/>
</dbReference>
<organism evidence="4 6">
    <name type="scientific">Morococcus cerebrosus</name>
    <dbReference type="NCBI Taxonomy" id="1056807"/>
    <lineage>
        <taxon>Bacteria</taxon>
        <taxon>Pseudomonadati</taxon>
        <taxon>Pseudomonadota</taxon>
        <taxon>Betaproteobacteria</taxon>
        <taxon>Neisseriales</taxon>
        <taxon>Neisseriaceae</taxon>
        <taxon>Morococcus</taxon>
    </lineage>
</organism>
<dbReference type="NCBIfam" id="TIGR03505">
    <property type="entry name" value="FimV_core"/>
    <property type="match status" value="1"/>
</dbReference>
<dbReference type="Gene3D" id="3.10.350.10">
    <property type="entry name" value="LysM domain"/>
    <property type="match status" value="1"/>
</dbReference>
<sequence length="821" mass="88508">MKKHYKIKLIAASVALAVSVGANAGLGGLNVQSHLGEPFSGNITVTGEEAQALFNGGKASVSNANLRTSVHRAGDRAVINIRSAKAIKDPVLIFQVSTGSQSREYTAIIDPADYSVKGDSTPRVRQEPPPAYASQQIDRQAARERINRALRSGNASADVANNTRKEGIDNKKTKNVQVQPKQTQNAAPSVQGEPRYGKRHLVKQGETLTEIATRIRPQGMTVEQAIQALVKANPGVFINKNADHMLAGKVLNIPTQFDMKQAAAKQAAEKPLVSDNQQPQTAAASKASSEKPEAAKTNASAENKAGEDKAGEGVKSNKEAKLEQQPAQAATSAPQGATQEQAASSVGTEEVLQPGIAEQTAASETAKSTQEAQVEEALAAQQNSDTQNEAVEESSEDGGLWCWLLIGGGALLALLLLLKALGKRKAAAVAPVVPVPSAGYDEEDDDISFAETVIADEAKPEQFVQAKAVPTEEPDGLSIEDDFDDEAFFVQPNAAKEAAEDEININIDDIDDKHVGIVSSAVTVDEETEKRRDLDWDSVESTESVYEPEPENPYQPVSVVIESRHQEESVEEPDNTAHIQQFDEVQSNFDTSFHDASEETKEADASVGEEEYSYTESAVEEEVSDLEFDYEASDASEVQQQEQTVGAENVKDFEEVEEGWDFFSEKTESQPIEPLPEFTTSEQTSSEKLNGDEALEFASVDTSADEAVAEEPFEIKQDEGITFQESDEDFGLADSQGNGVEETIEWENLTVDEEVSKSAFDSGFISESVGMTAPLEAKYELAKMYVEIGDPGAARETLQELMEEATGDILDKTKALLAELG</sequence>
<feature type="compositionally biased region" description="Low complexity" evidence="1">
    <location>
        <begin position="370"/>
        <end position="382"/>
    </location>
</feature>
<gene>
    <name evidence="4" type="ORF">MCC93_07360</name>
    <name evidence="5" type="ORF">MON37_10820</name>
</gene>
<feature type="region of interest" description="Disordered" evidence="1">
    <location>
        <begin position="595"/>
        <end position="618"/>
    </location>
</feature>
<dbReference type="InterPro" id="IPR018392">
    <property type="entry name" value="LysM"/>
</dbReference>
<dbReference type="PROSITE" id="PS51782">
    <property type="entry name" value="LYSM"/>
    <property type="match status" value="1"/>
</dbReference>
<feature type="compositionally biased region" description="Polar residues" evidence="1">
    <location>
        <begin position="678"/>
        <end position="688"/>
    </location>
</feature>
<reference evidence="4 6" key="1">
    <citation type="submission" date="2014-12" db="EMBL/GenBank/DDBJ databases">
        <title>Genome sequence of Morococcus cerebrosus.</title>
        <authorList>
            <person name="Shin S.-K."/>
            <person name="Yi H."/>
        </authorList>
    </citation>
    <scope>NUCLEOTIDE SEQUENCE [LARGE SCALE GENOMIC DNA]</scope>
    <source>
        <strain evidence="4 6">CIP 81.93</strain>
    </source>
</reference>
<feature type="region of interest" description="Disordered" evidence="1">
    <location>
        <begin position="524"/>
        <end position="555"/>
    </location>
</feature>
<dbReference type="PATRIC" id="fig|1056807.3.peg.708"/>
<dbReference type="NCBIfam" id="TIGR03504">
    <property type="entry name" value="FimV_Cterm"/>
    <property type="match status" value="1"/>
</dbReference>
<feature type="chain" id="PRO_5002151058" evidence="2">
    <location>
        <begin position="25"/>
        <end position="821"/>
    </location>
</feature>
<evidence type="ECO:0000256" key="1">
    <source>
        <dbReference type="SAM" id="MobiDB-lite"/>
    </source>
</evidence>
<keyword evidence="2" id="KW-0732">Signal</keyword>
<feature type="signal peptide" evidence="2">
    <location>
        <begin position="1"/>
        <end position="24"/>
    </location>
</feature>
<evidence type="ECO:0000256" key="2">
    <source>
        <dbReference type="SAM" id="SignalP"/>
    </source>
</evidence>
<feature type="domain" description="LysM" evidence="3">
    <location>
        <begin position="198"/>
        <end position="253"/>
    </location>
</feature>
<reference evidence="5 7" key="2">
    <citation type="submission" date="2022-03" db="EMBL/GenBank/DDBJ databases">
        <title>Genome sequencing of Morococcus cerebrosus.</title>
        <authorList>
            <person name="Baek M.-G."/>
            <person name="Yi H."/>
        </authorList>
    </citation>
    <scope>NUCLEOTIDE SEQUENCE [LARGE SCALE GENOMIC DNA]</scope>
    <source>
        <strain evidence="5 7">CIP 81.93</strain>
    </source>
</reference>
<dbReference type="Pfam" id="PF25800">
    <property type="entry name" value="FimV_N"/>
    <property type="match status" value="1"/>
</dbReference>
<feature type="region of interest" description="Disordered" evidence="1">
    <location>
        <begin position="262"/>
        <end position="393"/>
    </location>
</feature>
<name>A0A0C1H8U8_9NEIS</name>
<dbReference type="InterPro" id="IPR020012">
    <property type="entry name" value="LysM_FimV"/>
</dbReference>
<evidence type="ECO:0000259" key="3">
    <source>
        <dbReference type="PROSITE" id="PS51782"/>
    </source>
</evidence>
<dbReference type="InterPro" id="IPR036779">
    <property type="entry name" value="LysM_dom_sf"/>
</dbReference>
<feature type="compositionally biased region" description="Acidic residues" evidence="1">
    <location>
        <begin position="536"/>
        <end position="550"/>
    </location>
</feature>
<evidence type="ECO:0000313" key="4">
    <source>
        <dbReference type="EMBL" id="KIC10557.1"/>
    </source>
</evidence>
<dbReference type="AlphaFoldDB" id="A0A0C1H8U8"/>
<dbReference type="Gene3D" id="1.20.58.2200">
    <property type="match status" value="1"/>
</dbReference>
<dbReference type="EMBL" id="CP094242">
    <property type="protein sequence ID" value="UNV87126.1"/>
    <property type="molecule type" value="Genomic_DNA"/>
</dbReference>
<evidence type="ECO:0000313" key="5">
    <source>
        <dbReference type="EMBL" id="UNV87126.1"/>
    </source>
</evidence>
<dbReference type="Proteomes" id="UP000829504">
    <property type="component" value="Chromosome"/>
</dbReference>
<dbReference type="InterPro" id="IPR020011">
    <property type="entry name" value="FimV_C"/>
</dbReference>
<evidence type="ECO:0000313" key="6">
    <source>
        <dbReference type="Proteomes" id="UP000031390"/>
    </source>
</evidence>
<dbReference type="InterPro" id="IPR057840">
    <property type="entry name" value="FimV_N"/>
</dbReference>
<dbReference type="EMBL" id="JUFZ01000028">
    <property type="protein sequence ID" value="KIC10557.1"/>
    <property type="molecule type" value="Genomic_DNA"/>
</dbReference>
<keyword evidence="7" id="KW-1185">Reference proteome</keyword>
<feature type="compositionally biased region" description="Polar residues" evidence="1">
    <location>
        <begin position="360"/>
        <end position="369"/>
    </location>
</feature>
<feature type="compositionally biased region" description="Low complexity" evidence="1">
    <location>
        <begin position="324"/>
        <end position="339"/>
    </location>
</feature>
<feature type="region of interest" description="Disordered" evidence="1">
    <location>
        <begin position="665"/>
        <end position="688"/>
    </location>
</feature>